<proteinExistence type="predicted"/>
<dbReference type="PROSITE" id="PS51161">
    <property type="entry name" value="ATP_CONE"/>
    <property type="match status" value="1"/>
</dbReference>
<evidence type="ECO:0000256" key="5">
    <source>
        <dbReference type="SAM" id="MobiDB-lite"/>
    </source>
</evidence>
<evidence type="ECO:0000256" key="3">
    <source>
        <dbReference type="PROSITE-ProRule" id="PRU00492"/>
    </source>
</evidence>
<feature type="region of interest" description="Disordered" evidence="5">
    <location>
        <begin position="65"/>
        <end position="98"/>
    </location>
</feature>
<dbReference type="GO" id="GO:0005524">
    <property type="term" value="F:ATP binding"/>
    <property type="evidence" value="ECO:0007669"/>
    <property type="project" value="UniProtKB-UniRule"/>
</dbReference>
<protein>
    <recommendedName>
        <fullName evidence="6">ATP-cone domain-containing protein</fullName>
    </recommendedName>
</protein>
<dbReference type="InterPro" id="IPR005144">
    <property type="entry name" value="ATP-cone_dom"/>
</dbReference>
<keyword evidence="8" id="KW-1185">Reference proteome</keyword>
<keyword evidence="2 3" id="KW-0067">ATP-binding</keyword>
<accession>A0A1V0B9L4</accession>
<feature type="domain" description="ATP-cone" evidence="6">
    <location>
        <begin position="30"/>
        <end position="123"/>
    </location>
</feature>
<keyword evidence="4" id="KW-0175">Coiled coil</keyword>
<organism evidence="7 8">
    <name type="scientific">Halopseudomonas phragmitis</name>
    <dbReference type="NCBI Taxonomy" id="1931241"/>
    <lineage>
        <taxon>Bacteria</taxon>
        <taxon>Pseudomonadati</taxon>
        <taxon>Pseudomonadota</taxon>
        <taxon>Gammaproteobacteria</taxon>
        <taxon>Pseudomonadales</taxon>
        <taxon>Pseudomonadaceae</taxon>
        <taxon>Halopseudomonas</taxon>
    </lineage>
</organism>
<dbReference type="Pfam" id="PF06791">
    <property type="entry name" value="TMP_2"/>
    <property type="match status" value="1"/>
</dbReference>
<dbReference type="EMBL" id="CP020100">
    <property type="protein sequence ID" value="AQZ96628.1"/>
    <property type="molecule type" value="Genomic_DNA"/>
</dbReference>
<evidence type="ECO:0000313" key="7">
    <source>
        <dbReference type="EMBL" id="AQZ96628.1"/>
    </source>
</evidence>
<dbReference type="STRING" id="1931241.BVH74_18550"/>
<feature type="compositionally biased region" description="Basic and acidic residues" evidence="5">
    <location>
        <begin position="134"/>
        <end position="167"/>
    </location>
</feature>
<feature type="compositionally biased region" description="Basic and acidic residues" evidence="5">
    <location>
        <begin position="174"/>
        <end position="183"/>
    </location>
</feature>
<reference evidence="7 8" key="1">
    <citation type="submission" date="2017-03" db="EMBL/GenBank/DDBJ databases">
        <title>Complete genome sequence of the novel DNRA strain Pseudomonas sp. S-6-2 isolated from Chinese polluted river sediment. Journal of Biotechnology.</title>
        <authorList>
            <person name="Li J."/>
            <person name="Xiang F."/>
            <person name="Wang L."/>
            <person name="Xi L."/>
            <person name="Liu J."/>
        </authorList>
    </citation>
    <scope>NUCLEOTIDE SEQUENCE [LARGE SCALE GENOMIC DNA]</scope>
    <source>
        <strain evidence="7 8">S-6-2</strain>
    </source>
</reference>
<keyword evidence="1 3" id="KW-0547">Nucleotide-binding</keyword>
<evidence type="ECO:0000256" key="1">
    <source>
        <dbReference type="ARBA" id="ARBA00022741"/>
    </source>
</evidence>
<evidence type="ECO:0000313" key="8">
    <source>
        <dbReference type="Proteomes" id="UP000243488"/>
    </source>
</evidence>
<evidence type="ECO:0000256" key="2">
    <source>
        <dbReference type="ARBA" id="ARBA00022840"/>
    </source>
</evidence>
<name>A0A1V0B9L4_9GAMM</name>
<dbReference type="RefSeq" id="WP_080051536.1">
    <property type="nucleotide sequence ID" value="NZ_CP020100.1"/>
</dbReference>
<dbReference type="AlphaFoldDB" id="A0A1V0B9L4"/>
<dbReference type="Proteomes" id="UP000243488">
    <property type="component" value="Chromosome"/>
</dbReference>
<sequence>MSIKDRLIQFVFRGKDDLSPEARKIAEALEKVRKEGESVREELDRAKDAQGLAIAFRTTSEAAERAQATLDRTEKRVEDLRSELDRAPDSKGLATSLREAEREASKAARELDKLTVATKQAEEAARGAGIDTRNLADEERRLSGEVEKSRRASEDNSRQLRDLERQQRAAARATQEHRSRVDAARASMASAGKTIIAYAAAYVSLSGAMRLVRRGYDLLREGVRSVIAESSNQEQSLAQLQAALEATGSAAGFTADELLRMADELERNSLFTGEQIVDAQTRLLSYTDIVGEQFPKALQIAIDQAQRLGISVESSAETVGKALQSPSRAMEALGRQGFKLEAGQDRLLKRLEATGKMAEAQAIIMDMLTESYGGAAAAARVGTIEGLWKNLTDRLGEFYKMVGNAGMIDYLKGRLEAVGDYIAEMATDGRLQRLAEALSNAFIQGAEKVQEFIVKLGNIDFNTLTDDASTWLNDFGNKLEDAMLRIQLFLAPFRTLFNGLTAGVSTVGAAVTGLWGLVLRGIEEIAERIPDIFGGEKIHAGVKSAREALDALRDGFVDQIEQDGRDIRNAWDTTWAYANKANKGIKDAAAEASADTVDQWDAAVNEVVAKQEELAQQLLQTFLAGTNQIQSMAEALSLIDTAKTIEQYKGLREALLAAYQDGKLSQEEFAQSLNLLAEGIQELGGESEQTARRLEDVINALGDFNDVQRAIKDAKTDVDISKLRSAITKLYEDGSLTAKEYNKAVKELEQQQAKLKESTDDQAGSQDQLTKSLDEATRAMLDQAEAAKKAQEEETKASQQRRANWSDFFGGVLTEARSSLANLSEAALSAFDSMKQINNTDLSFDLSSVKGIEDAIKQVNGQLGELHRNLADGFRQSNPFARFADETLLASNQLQKSYLEQKLQLEQLMASYENGTISLSSFRSAAHGLKATLDLLDASDLSRLDSALASVKQRMDGLAQSTKSTLESLQDELDRLQGREDEIERRRMANRRADLQMQLAEARASGDNRSIQNLQQAISMLTRIESESAFAREQAEREKRREVQAAAAPGAPAAPAQTQPTTVIRLESQGGAVDVAVPDGQEAALLSILEQAGLRTIN</sequence>
<evidence type="ECO:0000256" key="4">
    <source>
        <dbReference type="SAM" id="Coils"/>
    </source>
</evidence>
<feature type="region of interest" description="Disordered" evidence="5">
    <location>
        <begin position="120"/>
        <end position="185"/>
    </location>
</feature>
<evidence type="ECO:0000259" key="6">
    <source>
        <dbReference type="PROSITE" id="PS51161"/>
    </source>
</evidence>
<dbReference type="InterPro" id="IPR009628">
    <property type="entry name" value="Phage_tape_measure_N"/>
</dbReference>
<feature type="coiled-coil region" evidence="4">
    <location>
        <begin position="959"/>
        <end position="1041"/>
    </location>
</feature>
<dbReference type="KEGG" id="ppha:BVH74_18550"/>
<feature type="compositionally biased region" description="Basic and acidic residues" evidence="5">
    <location>
        <begin position="71"/>
        <end position="89"/>
    </location>
</feature>
<feature type="coiled-coil region" evidence="4">
    <location>
        <begin position="731"/>
        <end position="801"/>
    </location>
</feature>
<gene>
    <name evidence="7" type="ORF">BVH74_18550</name>
</gene>